<reference evidence="10" key="1">
    <citation type="submission" date="2025-08" db="UniProtKB">
        <authorList>
            <consortium name="RefSeq"/>
        </authorList>
    </citation>
    <scope>IDENTIFICATION</scope>
</reference>
<keyword evidence="5" id="KW-0418">Kinase</keyword>
<dbReference type="PANTHER" id="PTHR24351">
    <property type="entry name" value="RIBOSOMAL PROTEIN S6 KINASE"/>
    <property type="match status" value="1"/>
</dbReference>
<dbReference type="GeneID" id="106805868"/>
<gene>
    <name evidence="10" type="primary">LOC106805868</name>
</gene>
<evidence type="ECO:0000256" key="3">
    <source>
        <dbReference type="ARBA" id="ARBA00022679"/>
    </source>
</evidence>
<feature type="domain" description="Protein kinase" evidence="7">
    <location>
        <begin position="1"/>
        <end position="228"/>
    </location>
</feature>
<keyword evidence="6" id="KW-0067">ATP-binding</keyword>
<dbReference type="Proteomes" id="UP000695022">
    <property type="component" value="Unplaced"/>
</dbReference>
<dbReference type="Pfam" id="PF00433">
    <property type="entry name" value="Pkinase_C"/>
    <property type="match status" value="1"/>
</dbReference>
<dbReference type="RefSeq" id="XP_014663126.1">
    <property type="nucleotide sequence ID" value="XM_014807640.1"/>
</dbReference>
<keyword evidence="9" id="KW-1185">Reference proteome</keyword>
<sequence length="307" mass="34884">MLRCARAATGDALVAGLPIASNAVEQNAQIALWLFFVMEYVAGGDMMTHMQREKRIPEEHVRFYSGEIALALNFLHTRGIIYRDLKLDNVLLDKDGHVKLTDYGMCKDGLKPGEKTSTFCGTPNYIAPEILKGDDYGCSVDWWALGVLMFEMMAGRSPFDIVMNADNPDQVTERYLFHVILERTIRIPRSLTVKARQVLQGFLSKIPEERLGCDPETGLSDIKAHTFYKTIDWEKLECQLLKPPFLPELKDQCDVRYFDKQFTDEPVILSPDDKSMLKKINQSEFEGFDYTHPACNGVTSCSRHNSL</sequence>
<dbReference type="Gene3D" id="3.30.200.20">
    <property type="entry name" value="Phosphorylase Kinase, domain 1"/>
    <property type="match status" value="1"/>
</dbReference>
<proteinExistence type="predicted"/>
<keyword evidence="1" id="KW-0723">Serine/threonine-protein kinase</keyword>
<evidence type="ECO:0000313" key="10">
    <source>
        <dbReference type="RefSeq" id="XP_014663126.1"/>
    </source>
</evidence>
<dbReference type="Pfam" id="PF00069">
    <property type="entry name" value="Pkinase"/>
    <property type="match status" value="1"/>
</dbReference>
<evidence type="ECO:0000259" key="8">
    <source>
        <dbReference type="PROSITE" id="PS51285"/>
    </source>
</evidence>
<evidence type="ECO:0000259" key="7">
    <source>
        <dbReference type="PROSITE" id="PS50011"/>
    </source>
</evidence>
<dbReference type="PROSITE" id="PS50011">
    <property type="entry name" value="PROTEIN_KINASE_DOM"/>
    <property type="match status" value="1"/>
</dbReference>
<organism evidence="9 10">
    <name type="scientific">Priapulus caudatus</name>
    <name type="common">Priapulid worm</name>
    <dbReference type="NCBI Taxonomy" id="37621"/>
    <lineage>
        <taxon>Eukaryota</taxon>
        <taxon>Metazoa</taxon>
        <taxon>Ecdysozoa</taxon>
        <taxon>Scalidophora</taxon>
        <taxon>Priapulida</taxon>
        <taxon>Priapulimorpha</taxon>
        <taxon>Priapulimorphida</taxon>
        <taxon>Priapulidae</taxon>
        <taxon>Priapulus</taxon>
    </lineage>
</organism>
<dbReference type="SMART" id="SM00133">
    <property type="entry name" value="S_TK_X"/>
    <property type="match status" value="1"/>
</dbReference>
<protein>
    <submittedName>
        <fullName evidence="10">Protein kinase C iota type-like</fullName>
    </submittedName>
</protein>
<evidence type="ECO:0000256" key="4">
    <source>
        <dbReference type="ARBA" id="ARBA00022741"/>
    </source>
</evidence>
<feature type="domain" description="AGC-kinase C-terminal" evidence="8">
    <location>
        <begin position="229"/>
        <end position="300"/>
    </location>
</feature>
<dbReference type="Gene3D" id="1.10.510.10">
    <property type="entry name" value="Transferase(Phosphotransferase) domain 1"/>
    <property type="match status" value="1"/>
</dbReference>
<dbReference type="InterPro" id="IPR000961">
    <property type="entry name" value="AGC-kinase_C"/>
</dbReference>
<evidence type="ECO:0000256" key="1">
    <source>
        <dbReference type="ARBA" id="ARBA00022527"/>
    </source>
</evidence>
<dbReference type="InterPro" id="IPR008271">
    <property type="entry name" value="Ser/Thr_kinase_AS"/>
</dbReference>
<name>A0ABM1DT55_PRICU</name>
<dbReference type="SUPFAM" id="SSF56112">
    <property type="entry name" value="Protein kinase-like (PK-like)"/>
    <property type="match status" value="1"/>
</dbReference>
<dbReference type="InterPro" id="IPR017892">
    <property type="entry name" value="Pkinase_C"/>
</dbReference>
<dbReference type="InterPro" id="IPR011009">
    <property type="entry name" value="Kinase-like_dom_sf"/>
</dbReference>
<keyword evidence="3" id="KW-0808">Transferase</keyword>
<evidence type="ECO:0000313" key="9">
    <source>
        <dbReference type="Proteomes" id="UP000695022"/>
    </source>
</evidence>
<evidence type="ECO:0000256" key="6">
    <source>
        <dbReference type="ARBA" id="ARBA00022840"/>
    </source>
</evidence>
<keyword evidence="2" id="KW-0597">Phosphoprotein</keyword>
<dbReference type="InterPro" id="IPR000719">
    <property type="entry name" value="Prot_kinase_dom"/>
</dbReference>
<dbReference type="PROSITE" id="PS00108">
    <property type="entry name" value="PROTEIN_KINASE_ST"/>
    <property type="match status" value="1"/>
</dbReference>
<dbReference type="PROSITE" id="PS51285">
    <property type="entry name" value="AGC_KINASE_CTER"/>
    <property type="match status" value="1"/>
</dbReference>
<keyword evidence="4" id="KW-0547">Nucleotide-binding</keyword>
<dbReference type="SMART" id="SM00220">
    <property type="entry name" value="S_TKc"/>
    <property type="match status" value="1"/>
</dbReference>
<evidence type="ECO:0000256" key="2">
    <source>
        <dbReference type="ARBA" id="ARBA00022553"/>
    </source>
</evidence>
<evidence type="ECO:0000256" key="5">
    <source>
        <dbReference type="ARBA" id="ARBA00022777"/>
    </source>
</evidence>
<accession>A0ABM1DT55</accession>